<dbReference type="Proteomes" id="UP001501358">
    <property type="component" value="Unassembled WGS sequence"/>
</dbReference>
<proteinExistence type="predicted"/>
<accession>A0ABN3L320</accession>
<feature type="region of interest" description="Disordered" evidence="1">
    <location>
        <begin position="73"/>
        <end position="102"/>
    </location>
</feature>
<evidence type="ECO:0000256" key="1">
    <source>
        <dbReference type="SAM" id="MobiDB-lite"/>
    </source>
</evidence>
<reference evidence="2 3" key="1">
    <citation type="journal article" date="2019" name="Int. J. Syst. Evol. Microbiol.">
        <title>The Global Catalogue of Microorganisms (GCM) 10K type strain sequencing project: providing services to taxonomists for standard genome sequencing and annotation.</title>
        <authorList>
            <consortium name="The Broad Institute Genomics Platform"/>
            <consortium name="The Broad Institute Genome Sequencing Center for Infectious Disease"/>
            <person name="Wu L."/>
            <person name="Ma J."/>
        </authorList>
    </citation>
    <scope>NUCLEOTIDE SEQUENCE [LARGE SCALE GENOMIC DNA]</scope>
    <source>
        <strain evidence="2 3">JCM 6307</strain>
    </source>
</reference>
<gene>
    <name evidence="2" type="ORF">GCM10010406_09030</name>
</gene>
<protein>
    <submittedName>
        <fullName evidence="2">Uncharacterized protein</fullName>
    </submittedName>
</protein>
<comment type="caution">
    <text evidence="2">The sequence shown here is derived from an EMBL/GenBank/DDBJ whole genome shotgun (WGS) entry which is preliminary data.</text>
</comment>
<dbReference type="EMBL" id="BAAATA010000003">
    <property type="protein sequence ID" value="GAA2475087.1"/>
    <property type="molecule type" value="Genomic_DNA"/>
</dbReference>
<name>A0ABN3L320_9ACTN</name>
<sequence length="102" mass="10705">MRVWSCHTFGALGSDPVGVRCGLRPPGGPPAHGGRLPAGGPGRLSWIWNMTIIHVFVPSPPRIATVAFRVKSPGRTTRPRGAAPRQIQACAPGHPHPAGPRA</sequence>
<keyword evidence="3" id="KW-1185">Reference proteome</keyword>
<evidence type="ECO:0000313" key="3">
    <source>
        <dbReference type="Proteomes" id="UP001501358"/>
    </source>
</evidence>
<organism evidence="2 3">
    <name type="scientific">Streptomyces thermolineatus</name>
    <dbReference type="NCBI Taxonomy" id="44033"/>
    <lineage>
        <taxon>Bacteria</taxon>
        <taxon>Bacillati</taxon>
        <taxon>Actinomycetota</taxon>
        <taxon>Actinomycetes</taxon>
        <taxon>Kitasatosporales</taxon>
        <taxon>Streptomycetaceae</taxon>
        <taxon>Streptomyces</taxon>
    </lineage>
</organism>
<evidence type="ECO:0000313" key="2">
    <source>
        <dbReference type="EMBL" id="GAA2475087.1"/>
    </source>
</evidence>